<proteinExistence type="predicted"/>
<dbReference type="Proteomes" id="UP000233343">
    <property type="component" value="Unassembled WGS sequence"/>
</dbReference>
<feature type="transmembrane region" description="Helical" evidence="1">
    <location>
        <begin position="46"/>
        <end position="64"/>
    </location>
</feature>
<protein>
    <submittedName>
        <fullName evidence="2">Uncharacterized protein</fullName>
    </submittedName>
</protein>
<keyword evidence="1" id="KW-0812">Transmembrane</keyword>
<comment type="caution">
    <text evidence="2">The sequence shown here is derived from an EMBL/GenBank/DDBJ whole genome shotgun (WGS) entry which is preliminary data.</text>
</comment>
<keyword evidence="3" id="KW-1185">Reference proteome</keyword>
<evidence type="ECO:0000313" key="2">
    <source>
        <dbReference type="EMBL" id="PKG29831.1"/>
    </source>
</evidence>
<keyword evidence="1" id="KW-0472">Membrane</keyword>
<name>A0A2N0ZJZ8_9BACI</name>
<accession>A0A2N0ZJZ8</accession>
<dbReference type="AlphaFoldDB" id="A0A2N0ZJZ8"/>
<organism evidence="2 3">
    <name type="scientific">Cytobacillus horneckiae</name>
    <dbReference type="NCBI Taxonomy" id="549687"/>
    <lineage>
        <taxon>Bacteria</taxon>
        <taxon>Bacillati</taxon>
        <taxon>Bacillota</taxon>
        <taxon>Bacilli</taxon>
        <taxon>Bacillales</taxon>
        <taxon>Bacillaceae</taxon>
        <taxon>Cytobacillus</taxon>
    </lineage>
</organism>
<reference evidence="2 3" key="1">
    <citation type="journal article" date="2010" name="Int. J. Syst. Evol. Microbiol.">
        <title>Bacillus horneckiae sp. nov., isolated from a spacecraft-assembly clean room.</title>
        <authorList>
            <person name="Vaishampayan P."/>
            <person name="Probst A."/>
            <person name="Krishnamurthi S."/>
            <person name="Ghosh S."/>
            <person name="Osman S."/>
            <person name="McDowall A."/>
            <person name="Ruckmani A."/>
            <person name="Mayilraj S."/>
            <person name="Venkateswaran K."/>
        </authorList>
    </citation>
    <scope>NUCLEOTIDE SEQUENCE [LARGE SCALE GENOMIC DNA]</scope>
    <source>
        <strain evidence="3">1PO1SC</strain>
    </source>
</reference>
<gene>
    <name evidence="2" type="ORF">CWS20_06255</name>
</gene>
<keyword evidence="1" id="KW-1133">Transmembrane helix</keyword>
<sequence length="69" mass="8130">MERRIVLKRRFNPHHLPPWLKTIRGLGAQFIIPFCVFQGIRTFLLPSAFDLFLLVILLIIALAYRLELI</sequence>
<evidence type="ECO:0000313" key="3">
    <source>
        <dbReference type="Proteomes" id="UP000233343"/>
    </source>
</evidence>
<evidence type="ECO:0000256" key="1">
    <source>
        <dbReference type="SAM" id="Phobius"/>
    </source>
</evidence>
<dbReference type="EMBL" id="PISD01000011">
    <property type="protein sequence ID" value="PKG29831.1"/>
    <property type="molecule type" value="Genomic_DNA"/>
</dbReference>